<dbReference type="GO" id="GO:0005634">
    <property type="term" value="C:nucleus"/>
    <property type="evidence" value="ECO:0007669"/>
    <property type="project" value="UniProtKB-SubCell"/>
</dbReference>
<organism evidence="12 13">
    <name type="scientific">Egretta garzetta</name>
    <name type="common">Little egret</name>
    <dbReference type="NCBI Taxonomy" id="188379"/>
    <lineage>
        <taxon>Eukaryota</taxon>
        <taxon>Metazoa</taxon>
        <taxon>Chordata</taxon>
        <taxon>Craniata</taxon>
        <taxon>Vertebrata</taxon>
        <taxon>Euteleostomi</taxon>
        <taxon>Archelosauria</taxon>
        <taxon>Archosauria</taxon>
        <taxon>Dinosauria</taxon>
        <taxon>Saurischia</taxon>
        <taxon>Theropoda</taxon>
        <taxon>Coelurosauria</taxon>
        <taxon>Aves</taxon>
        <taxon>Neognathae</taxon>
        <taxon>Neoaves</taxon>
        <taxon>Aequornithes</taxon>
        <taxon>Pelecaniformes</taxon>
        <taxon>Ardeidae</taxon>
        <taxon>Egretta</taxon>
    </lineage>
</organism>
<feature type="compositionally biased region" description="Polar residues" evidence="10">
    <location>
        <begin position="117"/>
        <end position="126"/>
    </location>
</feature>
<evidence type="ECO:0000313" key="12">
    <source>
        <dbReference type="EMBL" id="KFP11022.1"/>
    </source>
</evidence>
<dbReference type="SMART" id="SM00398">
    <property type="entry name" value="HMG"/>
    <property type="match status" value="1"/>
</dbReference>
<sequence>IIFSSFVPSRMSSKRPASPYGEADGEVAMVTSRQKVGEEESDGLPAFHLPLHVSFPNKPHSEEFQPVSLLTQENCGHRTPTSQHNTMEVDGNKVMSSFAPHNSSTSPLKAEEGGRQSGESLSSTALGTPERRKGSLADVVDTLKQRKMEELIKNEPEETPSIEKLLSKDWKDKLLAMGSGNFGEIKGTPESLAEKERQLMGMINQLTSLREQLLAAHDEQKKLAASQIEKQRQQMELAKQQQEQIARQQQQLLQQQHKINLLQQQIQTFSPEKIPLFTLAAAAQQGFLLPPGFSYKAGCSDPYPVQLIPTTMAAAAAATPGLGPLQLQQLYAAQLAAMQVSPGGKIPGIPQGNLGAAVSPTSIHTDKSTNSPPPKSKDDVAQPLNLSAKPKTSDGKSPTSPTSPHMPTLRINSGASALKSSVPATLASPSARANTIGYLNDHDAVTKAIQEARQMKEQLRREQQVLDGKVAVVNSLGLNNCRTEKDKTTLETLTQQLAVKQSEDGKFSHAMMDFNMSGDSDGSAGVSESRIYRESRGRGSNEPHIKRPMNAFMVWAKDERRKILQAFPDMHNSNISKILGSRWKAMTNLEKQPYYEEQARLSKQHLEKYPDYKYKPRPKRTCLVDGKKLRIGEYKAIMRNRRQEMRQYFNVGQQAQIPIATAGVVYPGAIAMAGMMSSSPEPGMPVIQSTYGIKGEEPHIKEEMQTDDVNGEIYDEYDEEEDDPDADYGSDSENHIAGQAN</sequence>
<feature type="coiled-coil region" evidence="9">
    <location>
        <begin position="192"/>
        <end position="265"/>
    </location>
</feature>
<feature type="region of interest" description="Disordered" evidence="10">
    <location>
        <begin position="94"/>
        <end position="135"/>
    </location>
</feature>
<protein>
    <submittedName>
        <fullName evidence="12">Transcription factor SOX-5</fullName>
    </submittedName>
</protein>
<dbReference type="PANTHER" id="PTHR45789:SF3">
    <property type="entry name" value="TRANSCRIPTION FACTOR SOX-5"/>
    <property type="match status" value="1"/>
</dbReference>
<dbReference type="PROSITE" id="PS50118">
    <property type="entry name" value="HMG_BOX_2"/>
    <property type="match status" value="1"/>
</dbReference>
<evidence type="ECO:0000256" key="5">
    <source>
        <dbReference type="ARBA" id="ARBA00023125"/>
    </source>
</evidence>
<evidence type="ECO:0000256" key="6">
    <source>
        <dbReference type="ARBA" id="ARBA00023163"/>
    </source>
</evidence>
<evidence type="ECO:0000313" key="13">
    <source>
        <dbReference type="Proteomes" id="UP000053119"/>
    </source>
</evidence>
<feature type="coiled-coil region" evidence="9">
    <location>
        <begin position="442"/>
        <end position="469"/>
    </location>
</feature>
<feature type="region of interest" description="Disordered" evidence="10">
    <location>
        <begin position="1"/>
        <end position="26"/>
    </location>
</feature>
<feature type="compositionally biased region" description="Low complexity" evidence="10">
    <location>
        <begin position="397"/>
        <end position="408"/>
    </location>
</feature>
<dbReference type="InterPro" id="IPR051356">
    <property type="entry name" value="SOX/SOX-like_TF"/>
</dbReference>
<proteinExistence type="predicted"/>
<gene>
    <name evidence="12" type="ORF">Z169_15566</name>
</gene>
<feature type="region of interest" description="Disordered" evidence="10">
    <location>
        <begin position="696"/>
        <end position="741"/>
    </location>
</feature>
<dbReference type="PANTHER" id="PTHR45789">
    <property type="entry name" value="FI18025P1"/>
    <property type="match status" value="1"/>
</dbReference>
<accession>A0A091IRS5</accession>
<dbReference type="GO" id="GO:0045165">
    <property type="term" value="P:cell fate commitment"/>
    <property type="evidence" value="ECO:0007669"/>
    <property type="project" value="TreeGrafter"/>
</dbReference>
<evidence type="ECO:0000256" key="7">
    <source>
        <dbReference type="ARBA" id="ARBA00023242"/>
    </source>
</evidence>
<dbReference type="GO" id="GO:0000978">
    <property type="term" value="F:RNA polymerase II cis-regulatory region sequence-specific DNA binding"/>
    <property type="evidence" value="ECO:0007669"/>
    <property type="project" value="TreeGrafter"/>
</dbReference>
<dbReference type="AlphaFoldDB" id="A0A091IRS5"/>
<keyword evidence="2" id="KW-0221">Differentiation</keyword>
<evidence type="ECO:0000256" key="1">
    <source>
        <dbReference type="ARBA" id="ARBA00004123"/>
    </source>
</evidence>
<feature type="non-terminal residue" evidence="12">
    <location>
        <position position="1"/>
    </location>
</feature>
<feature type="compositionally biased region" description="Basic and acidic residues" evidence="10">
    <location>
        <begin position="530"/>
        <end position="545"/>
    </location>
</feature>
<evidence type="ECO:0000256" key="3">
    <source>
        <dbReference type="ARBA" id="ARBA00023015"/>
    </source>
</evidence>
<feature type="domain" description="HMG box" evidence="11">
    <location>
        <begin position="545"/>
        <end position="613"/>
    </location>
</feature>
<keyword evidence="5 8" id="KW-0238">DNA-binding</keyword>
<evidence type="ECO:0000256" key="9">
    <source>
        <dbReference type="SAM" id="Coils"/>
    </source>
</evidence>
<keyword evidence="4 9" id="KW-0175">Coiled coil</keyword>
<feature type="compositionally biased region" description="Polar residues" evidence="10">
    <location>
        <begin position="1"/>
        <end position="11"/>
    </location>
</feature>
<evidence type="ECO:0000256" key="10">
    <source>
        <dbReference type="SAM" id="MobiDB-lite"/>
    </source>
</evidence>
<feature type="region of interest" description="Disordered" evidence="10">
    <location>
        <begin position="516"/>
        <end position="545"/>
    </location>
</feature>
<evidence type="ECO:0000256" key="8">
    <source>
        <dbReference type="PROSITE-ProRule" id="PRU00267"/>
    </source>
</evidence>
<feature type="DNA-binding region" description="HMG box" evidence="8">
    <location>
        <begin position="545"/>
        <end position="613"/>
    </location>
</feature>
<dbReference type="STRING" id="188379.A0A091IRS5"/>
<dbReference type="Gene3D" id="1.10.30.10">
    <property type="entry name" value="High mobility group box domain"/>
    <property type="match status" value="1"/>
</dbReference>
<dbReference type="InterPro" id="IPR009071">
    <property type="entry name" value="HMG_box_dom"/>
</dbReference>
<feature type="compositionally biased region" description="Acidic residues" evidence="10">
    <location>
        <begin position="705"/>
        <end position="730"/>
    </location>
</feature>
<dbReference type="InterPro" id="IPR036910">
    <property type="entry name" value="HMG_box_dom_sf"/>
</dbReference>
<feature type="non-terminal residue" evidence="12">
    <location>
        <position position="741"/>
    </location>
</feature>
<comment type="subcellular location">
    <subcellularLocation>
        <location evidence="1">Nucleus</location>
    </subcellularLocation>
</comment>
<dbReference type="SUPFAM" id="SSF47095">
    <property type="entry name" value="HMG-box"/>
    <property type="match status" value="1"/>
</dbReference>
<name>A0A091IRS5_EGRGA</name>
<dbReference type="GO" id="GO:0000981">
    <property type="term" value="F:DNA-binding transcription factor activity, RNA polymerase II-specific"/>
    <property type="evidence" value="ECO:0007669"/>
    <property type="project" value="TreeGrafter"/>
</dbReference>
<dbReference type="FunFam" id="1.10.30.10:FF:000003">
    <property type="entry name" value="Putative transcription factor SOX-6"/>
    <property type="match status" value="1"/>
</dbReference>
<feature type="region of interest" description="Disordered" evidence="10">
    <location>
        <begin position="351"/>
        <end position="410"/>
    </location>
</feature>
<dbReference type="Pfam" id="PF00505">
    <property type="entry name" value="HMG_box"/>
    <property type="match status" value="1"/>
</dbReference>
<dbReference type="GO" id="GO:0032332">
    <property type="term" value="P:positive regulation of chondrocyte differentiation"/>
    <property type="evidence" value="ECO:0007669"/>
    <property type="project" value="TreeGrafter"/>
</dbReference>
<dbReference type="Proteomes" id="UP000053119">
    <property type="component" value="Unassembled WGS sequence"/>
</dbReference>
<keyword evidence="13" id="KW-1185">Reference proteome</keyword>
<evidence type="ECO:0000256" key="2">
    <source>
        <dbReference type="ARBA" id="ARBA00022782"/>
    </source>
</evidence>
<keyword evidence="6" id="KW-0804">Transcription</keyword>
<evidence type="ECO:0000259" key="11">
    <source>
        <dbReference type="PROSITE" id="PS50118"/>
    </source>
</evidence>
<keyword evidence="7 8" id="KW-0539">Nucleus</keyword>
<evidence type="ECO:0000256" key="4">
    <source>
        <dbReference type="ARBA" id="ARBA00023054"/>
    </source>
</evidence>
<dbReference type="CDD" id="cd22042">
    <property type="entry name" value="HMG-box_EGL13-like"/>
    <property type="match status" value="1"/>
</dbReference>
<dbReference type="EMBL" id="KK500858">
    <property type="protein sequence ID" value="KFP11022.1"/>
    <property type="molecule type" value="Genomic_DNA"/>
</dbReference>
<reference evidence="12 13" key="1">
    <citation type="submission" date="2014-04" db="EMBL/GenBank/DDBJ databases">
        <title>Genome evolution of avian class.</title>
        <authorList>
            <person name="Zhang G."/>
            <person name="Li C."/>
        </authorList>
    </citation>
    <scope>NUCLEOTIDE SEQUENCE [LARGE SCALE GENOMIC DNA]</scope>
    <source>
        <strain evidence="12">BGI_Z169</strain>
    </source>
</reference>
<keyword evidence="3" id="KW-0805">Transcription regulation</keyword>